<name>B3E835_TRIL1</name>
<dbReference type="Gene3D" id="3.40.50.2300">
    <property type="match status" value="2"/>
</dbReference>
<dbReference type="PANTHER" id="PTHR35271">
    <property type="entry name" value="ABC TRANSPORTER, SUBSTRATE-BINDING LIPOPROTEIN-RELATED"/>
    <property type="match status" value="1"/>
</dbReference>
<dbReference type="RefSeq" id="WP_012470933.1">
    <property type="nucleotide sequence ID" value="NC_010814.1"/>
</dbReference>
<keyword evidence="2" id="KW-1185">Reference proteome</keyword>
<evidence type="ECO:0000313" key="1">
    <source>
        <dbReference type="EMBL" id="ACD96608.1"/>
    </source>
</evidence>
<dbReference type="KEGG" id="glo:Glov_2901"/>
<proteinExistence type="predicted"/>
<evidence type="ECO:0000313" key="2">
    <source>
        <dbReference type="Proteomes" id="UP000002420"/>
    </source>
</evidence>
<accession>B3E835</accession>
<dbReference type="EMBL" id="CP001089">
    <property type="protein sequence ID" value="ACD96608.1"/>
    <property type="molecule type" value="Genomic_DNA"/>
</dbReference>
<dbReference type="Proteomes" id="UP000002420">
    <property type="component" value="Chromosome"/>
</dbReference>
<organism evidence="1 2">
    <name type="scientific">Trichlorobacter lovleyi (strain ATCC BAA-1151 / DSM 17278 / SZ)</name>
    <name type="common">Geobacter lovleyi</name>
    <dbReference type="NCBI Taxonomy" id="398767"/>
    <lineage>
        <taxon>Bacteria</taxon>
        <taxon>Pseudomonadati</taxon>
        <taxon>Thermodesulfobacteriota</taxon>
        <taxon>Desulfuromonadia</taxon>
        <taxon>Geobacterales</taxon>
        <taxon>Geobacteraceae</taxon>
        <taxon>Trichlorobacter</taxon>
    </lineage>
</organism>
<protein>
    <submittedName>
        <fullName evidence="1">ABC-type uncharacterized transport system periplasmic component-like protein</fullName>
    </submittedName>
</protein>
<dbReference type="eggNOG" id="COG2984">
    <property type="taxonomic scope" value="Bacteria"/>
</dbReference>
<dbReference type="Pfam" id="PF04392">
    <property type="entry name" value="ABC_sub_bind"/>
    <property type="match status" value="1"/>
</dbReference>
<sequence length="289" mass="31480">MLIVVLGLLALLPLSVEAYEVLVLQSSRAPAYDEALKGIRSVRRFSERLLILSDYMDVDLQRIAREDRPLLIIALGDNAYLSASKIRQIPVVVVMAPNYRGGSGGHPALTGVELHLPPERYLAVFNTMGLKRVGIIGNPAKSSHYIRLIQQSAPRYGIEAIVREVSSPREVTGQLSSLRGEVDALWLLPDDTAVTRETTDAYFLFSMQQQVPVVAFSSAYLQSGAAVAVEIQRYDIGRQAGEIVTSLLDGNDVSGHPAASPRKSSLRINPTVLHRLGLSPDSIRAGSSR</sequence>
<dbReference type="PANTHER" id="PTHR35271:SF1">
    <property type="entry name" value="ABC TRANSPORTER, SUBSTRATE-BINDING LIPOPROTEIN"/>
    <property type="match status" value="1"/>
</dbReference>
<reference evidence="1 2" key="1">
    <citation type="submission" date="2008-05" db="EMBL/GenBank/DDBJ databases">
        <title>Complete sequence of chromosome of Geobacter lovleyi SZ.</title>
        <authorList>
            <consortium name="US DOE Joint Genome Institute"/>
            <person name="Lucas S."/>
            <person name="Copeland A."/>
            <person name="Lapidus A."/>
            <person name="Glavina del Rio T."/>
            <person name="Dalin E."/>
            <person name="Tice H."/>
            <person name="Bruce D."/>
            <person name="Goodwin L."/>
            <person name="Pitluck S."/>
            <person name="Chertkov O."/>
            <person name="Meincke L."/>
            <person name="Brettin T."/>
            <person name="Detter J.C."/>
            <person name="Han C."/>
            <person name="Tapia R."/>
            <person name="Kuske C.R."/>
            <person name="Schmutz J."/>
            <person name="Larimer F."/>
            <person name="Land M."/>
            <person name="Hauser L."/>
            <person name="Kyrpides N."/>
            <person name="Mikhailova N."/>
            <person name="Sung Y."/>
            <person name="Fletcher K.E."/>
            <person name="Ritalahti K.M."/>
            <person name="Loeffler F.E."/>
            <person name="Richardson P."/>
        </authorList>
    </citation>
    <scope>NUCLEOTIDE SEQUENCE [LARGE SCALE GENOMIC DNA]</scope>
    <source>
        <strain evidence="2">ATCC BAA-1151 / DSM 17278 / SZ</strain>
    </source>
</reference>
<dbReference type="InterPro" id="IPR007487">
    <property type="entry name" value="ABC_transpt-TYRBP-like"/>
</dbReference>
<dbReference type="HOGENOM" id="CLU_058196_4_2_7"/>
<dbReference type="AlphaFoldDB" id="B3E835"/>
<dbReference type="STRING" id="398767.Glov_2901"/>
<gene>
    <name evidence="1" type="ordered locus">Glov_2901</name>
</gene>